<dbReference type="Proteomes" id="UP001194469">
    <property type="component" value="Unassembled WGS sequence"/>
</dbReference>
<dbReference type="InterPro" id="IPR019734">
    <property type="entry name" value="TPR_rpt"/>
</dbReference>
<feature type="compositionally biased region" description="Pro residues" evidence="2">
    <location>
        <begin position="308"/>
        <end position="321"/>
    </location>
</feature>
<evidence type="ECO:0000313" key="4">
    <source>
        <dbReference type="Proteomes" id="UP001194469"/>
    </source>
</evidence>
<evidence type="ECO:0000256" key="1">
    <source>
        <dbReference type="PROSITE-ProRule" id="PRU00339"/>
    </source>
</evidence>
<dbReference type="InterPro" id="IPR011990">
    <property type="entry name" value="TPR-like_helical_dom_sf"/>
</dbReference>
<dbReference type="SUPFAM" id="SSF48452">
    <property type="entry name" value="TPR-like"/>
    <property type="match status" value="1"/>
</dbReference>
<keyword evidence="1" id="KW-0802">TPR repeat</keyword>
<evidence type="ECO:0000313" key="3">
    <source>
        <dbReference type="EMBL" id="MBG3875577.1"/>
    </source>
</evidence>
<name>A0ABS0J095_9BACT</name>
<feature type="compositionally biased region" description="Low complexity" evidence="2">
    <location>
        <begin position="277"/>
        <end position="298"/>
    </location>
</feature>
<dbReference type="SMART" id="SM00028">
    <property type="entry name" value="TPR"/>
    <property type="match status" value="1"/>
</dbReference>
<organism evidence="3 4">
    <name type="scientific">Nitratidesulfovibrio oxamicus</name>
    <dbReference type="NCBI Taxonomy" id="32016"/>
    <lineage>
        <taxon>Bacteria</taxon>
        <taxon>Pseudomonadati</taxon>
        <taxon>Thermodesulfobacteriota</taxon>
        <taxon>Desulfovibrionia</taxon>
        <taxon>Desulfovibrionales</taxon>
        <taxon>Desulfovibrionaceae</taxon>
        <taxon>Nitratidesulfovibrio</taxon>
    </lineage>
</organism>
<evidence type="ECO:0000256" key="2">
    <source>
        <dbReference type="SAM" id="MobiDB-lite"/>
    </source>
</evidence>
<accession>A0ABS0J095</accession>
<reference evidence="3 4" key="1">
    <citation type="submission" date="2019-08" db="EMBL/GenBank/DDBJ databases">
        <authorList>
            <person name="Luo N."/>
        </authorList>
    </citation>
    <scope>NUCLEOTIDE SEQUENCE [LARGE SCALE GENOMIC DNA]</scope>
    <source>
        <strain evidence="3 4">NCIMB 9442</strain>
    </source>
</reference>
<dbReference type="EMBL" id="VRYY01000012">
    <property type="protein sequence ID" value="MBG3875577.1"/>
    <property type="molecule type" value="Genomic_DNA"/>
</dbReference>
<feature type="region of interest" description="Disordered" evidence="2">
    <location>
        <begin position="259"/>
        <end position="321"/>
    </location>
</feature>
<dbReference type="PROSITE" id="PS50005">
    <property type="entry name" value="TPR"/>
    <property type="match status" value="1"/>
</dbReference>
<proteinExistence type="predicted"/>
<comment type="caution">
    <text evidence="3">The sequence shown here is derived from an EMBL/GenBank/DDBJ whole genome shotgun (WGS) entry which is preliminary data.</text>
</comment>
<dbReference type="PROSITE" id="PS50293">
    <property type="entry name" value="TPR_REGION"/>
    <property type="match status" value="1"/>
</dbReference>
<gene>
    <name evidence="3" type="ORF">FVW20_00675</name>
</gene>
<sequence length="321" mass="34141">MVPQVLGVYVSVRTEHTGMGSTSREVSQRIHWLAACQADGADGADRPDRAEKADGGCYILQPLTDAYLPSGLVKELPEADFIEHFLPDADCYDKFIRPAAEALAAYIDQLPTDVPFSVEQFSPLALPFDQLRVLDGLLAVLRGRAGLVPRAHDVPDLRAMLAGMCRLRMVPDFQNRVAGVAIDLRRRGDYAAAEYYYERALAVSGQEDRILFNLARVYYETGRTEKAADSLRRALAVNPGLAVAGQFLRFVLTGMRSGASEGGEAPIEADPNKADPNKAGPGDAAPGDAGPDGIDPDNAGGGDSAPAAPQPDTPTPGKPGA</sequence>
<dbReference type="RefSeq" id="WP_196607862.1">
    <property type="nucleotide sequence ID" value="NZ_VRYY01000012.1"/>
</dbReference>
<feature type="repeat" description="TPR" evidence="1">
    <location>
        <begin position="208"/>
        <end position="241"/>
    </location>
</feature>
<dbReference type="Pfam" id="PF13424">
    <property type="entry name" value="TPR_12"/>
    <property type="match status" value="1"/>
</dbReference>
<keyword evidence="4" id="KW-1185">Reference proteome</keyword>
<dbReference type="Gene3D" id="1.25.40.10">
    <property type="entry name" value="Tetratricopeptide repeat domain"/>
    <property type="match status" value="1"/>
</dbReference>
<protein>
    <submittedName>
        <fullName evidence="3">Tetratricopeptide repeat protein</fullName>
    </submittedName>
</protein>